<dbReference type="Ensembl" id="ENSMMOT00000015401.1">
    <property type="protein sequence ID" value="ENSMMOP00000015153.1"/>
    <property type="gene ID" value="ENSMMOG00000011576.1"/>
</dbReference>
<dbReference type="Proteomes" id="UP000261620">
    <property type="component" value="Unplaced"/>
</dbReference>
<protein>
    <submittedName>
        <fullName evidence="1">Uncharacterized protein</fullName>
    </submittedName>
</protein>
<evidence type="ECO:0000313" key="2">
    <source>
        <dbReference type="Proteomes" id="UP000261620"/>
    </source>
</evidence>
<reference evidence="1" key="1">
    <citation type="submission" date="2025-08" db="UniProtKB">
        <authorList>
            <consortium name="Ensembl"/>
        </authorList>
    </citation>
    <scope>IDENTIFICATION</scope>
</reference>
<name>A0A3Q3WJU8_MOLML</name>
<accession>A0A3Q3WJU8</accession>
<proteinExistence type="predicted"/>
<organism evidence="1 2">
    <name type="scientific">Mola mola</name>
    <name type="common">Ocean sunfish</name>
    <name type="synonym">Tetraodon mola</name>
    <dbReference type="NCBI Taxonomy" id="94237"/>
    <lineage>
        <taxon>Eukaryota</taxon>
        <taxon>Metazoa</taxon>
        <taxon>Chordata</taxon>
        <taxon>Craniata</taxon>
        <taxon>Vertebrata</taxon>
        <taxon>Euteleostomi</taxon>
        <taxon>Actinopterygii</taxon>
        <taxon>Neopterygii</taxon>
        <taxon>Teleostei</taxon>
        <taxon>Neoteleostei</taxon>
        <taxon>Acanthomorphata</taxon>
        <taxon>Eupercaria</taxon>
        <taxon>Tetraodontiformes</taxon>
        <taxon>Molidae</taxon>
        <taxon>Mola</taxon>
    </lineage>
</organism>
<evidence type="ECO:0000313" key="1">
    <source>
        <dbReference type="Ensembl" id="ENSMMOP00000015153.1"/>
    </source>
</evidence>
<sequence length="49" mass="5343">ISRETEKTTNNNESPKPPFLLNANVNGYLVSSPDLDSVVQSISILNNVL</sequence>
<keyword evidence="2" id="KW-1185">Reference proteome</keyword>
<dbReference type="AlphaFoldDB" id="A0A3Q3WJU8"/>
<reference evidence="1" key="2">
    <citation type="submission" date="2025-09" db="UniProtKB">
        <authorList>
            <consortium name="Ensembl"/>
        </authorList>
    </citation>
    <scope>IDENTIFICATION</scope>
</reference>